<name>A0A2W1FPS6_9PLEO</name>
<dbReference type="OMA" id="RTIVKWG"/>
<proteinExistence type="predicted"/>
<reference evidence="3" key="3">
    <citation type="journal article" date="2022" name="bioRxiv">
        <title>A global pangenome for the wheat fungal pathogen Pyrenophora tritici-repentis and prediction of effector protein structural homology.</title>
        <authorList>
            <person name="Moolhuijzen P."/>
            <person name="See P.T."/>
            <person name="Shi G."/>
            <person name="Powell H.R."/>
            <person name="Cockram J."/>
            <person name="Jorgensen L.N."/>
            <person name="Benslimane H."/>
            <person name="Strelkov S.E."/>
            <person name="Turner J."/>
            <person name="Liu Z."/>
            <person name="Moffat C.S."/>
        </authorList>
    </citation>
    <scope>NUCLEOTIDE SEQUENCE</scope>
    <source>
        <strain evidence="3">86-124</strain>
    </source>
</reference>
<dbReference type="PANTHER" id="PTHR31642">
    <property type="entry name" value="TRICHOTHECENE 3-O-ACETYLTRANSFERASE"/>
    <property type="match status" value="1"/>
</dbReference>
<dbReference type="Proteomes" id="UP000249757">
    <property type="component" value="Unassembled WGS sequence"/>
</dbReference>
<accession>A0A2W1FPS6</accession>
<comment type="caution">
    <text evidence="2">The sequence shown here is derived from an EMBL/GenBank/DDBJ whole genome shotgun (WGS) entry which is preliminary data.</text>
</comment>
<reference evidence="2" key="1">
    <citation type="journal article" date="2018" name="BMC Genomics">
        <title>Comparative genomics of the wheat fungal pathogen Pyrenophora tritici-repentis reveals chromosomal variations and genome plasticity.</title>
        <authorList>
            <person name="Moolhuijzen P."/>
            <person name="See P.T."/>
            <person name="Hane J.K."/>
            <person name="Shi G."/>
            <person name="Liu Z."/>
            <person name="Oliver R.P."/>
            <person name="Moffat C.S."/>
        </authorList>
    </citation>
    <scope>NUCLEOTIDE SEQUENCE [LARGE SCALE GENOMIC DNA]</scope>
    <source>
        <strain evidence="2">M4</strain>
    </source>
</reference>
<dbReference type="Gene3D" id="3.30.559.10">
    <property type="entry name" value="Chloramphenicol acetyltransferase-like domain"/>
    <property type="match status" value="2"/>
</dbReference>
<reference evidence="5" key="4">
    <citation type="journal article" date="2022" name="Microb. Genom.">
        <title>A global pangenome for the wheat fungal pathogen Pyrenophora tritici-repentis and prediction of effector protein structural homology.</title>
        <authorList>
            <person name="Moolhuijzen P.M."/>
            <person name="See P.T."/>
            <person name="Shi G."/>
            <person name="Powell H.R."/>
            <person name="Cockram J."/>
            <person name="Jorgensen L.N."/>
            <person name="Benslimane H."/>
            <person name="Strelkov S.E."/>
            <person name="Turner J."/>
            <person name="Liu Z."/>
            <person name="Moffat C.S."/>
        </authorList>
    </citation>
    <scope>NUCLEOTIDE SEQUENCE [LARGE SCALE GENOMIC DNA]</scope>
</reference>
<keyword evidence="5" id="KW-1185">Reference proteome</keyword>
<dbReference type="Proteomes" id="UP000245464">
    <property type="component" value="Chromosome 6"/>
</dbReference>
<dbReference type="GO" id="GO:0016747">
    <property type="term" value="F:acyltransferase activity, transferring groups other than amino-acyl groups"/>
    <property type="evidence" value="ECO:0007669"/>
    <property type="project" value="TreeGrafter"/>
</dbReference>
<dbReference type="EMBL" id="NQIK02000006">
    <property type="protein sequence ID" value="KAF7568921.1"/>
    <property type="molecule type" value="Genomic_DNA"/>
</dbReference>
<dbReference type="Pfam" id="PF02458">
    <property type="entry name" value="Transferase"/>
    <property type="match status" value="1"/>
</dbReference>
<sequence length="487" mass="54403">MKVDIVKVHEVWPRSHQNLSPQSANLPVVDAWYAYHRTVPTIYLFKQTNEQRELVAQIIESLSRTLDVFPRFVGVLEGTTHPDPKDQKQQVQRTIVKWGTSSDRAVEFTEARTKARIQSLLPPATLNKSSFMWDYSPISLRALFPTPCSQPPGIRIQTTTFACGGFSLGIDFEHGLADGYTAGRFLEHWSLIHGQLFHSGNGVLKNPPSWQPDIFNDQLADIDLHEQGPSLLERARTLPTRGPYRRTLHSNGSDIVSNFGPKKMYNYLLHIPAKEVGHKLAELQSKSSMRLTDQAALIGFFWACLNRARGYSKCLPIDLHLATSLRWLLGVRDGLLGSPFVVVMISPDADSAPTNSTDPINLAVRVTNTLNQYDDTAIHAIAYDASFTDSPSRTLMPKRGDEHMEFSSVAHLGYDKFSLGSLRPSFYFPSSSIPNLFVLTEAVPSGGVSGNTWYRNGLNLFFNVTEDVFESFASDPALAQCEVYQDL</sequence>
<protein>
    <submittedName>
        <fullName evidence="2">Transferase family protein</fullName>
    </submittedName>
</protein>
<dbReference type="InterPro" id="IPR050317">
    <property type="entry name" value="Plant_Fungal_Acyltransferase"/>
</dbReference>
<dbReference type="PANTHER" id="PTHR31642:SF310">
    <property type="entry name" value="FATTY ALCOHOL:CAFFEOYL-COA ACYLTRANSFERASE"/>
    <property type="match status" value="1"/>
</dbReference>
<keyword evidence="1 2" id="KW-0808">Transferase</keyword>
<evidence type="ECO:0000256" key="1">
    <source>
        <dbReference type="ARBA" id="ARBA00022679"/>
    </source>
</evidence>
<dbReference type="GO" id="GO:0044550">
    <property type="term" value="P:secondary metabolite biosynthetic process"/>
    <property type="evidence" value="ECO:0007669"/>
    <property type="project" value="TreeGrafter"/>
</dbReference>
<evidence type="ECO:0000313" key="5">
    <source>
        <dbReference type="Proteomes" id="UP000249757"/>
    </source>
</evidence>
<reference evidence="3" key="2">
    <citation type="submission" date="2021-05" db="EMBL/GenBank/DDBJ databases">
        <authorList>
            <person name="Moolhuijzen P.M."/>
            <person name="Moffat C.S."/>
        </authorList>
    </citation>
    <scope>NUCLEOTIDE SEQUENCE</scope>
    <source>
        <strain evidence="3">86-124</strain>
    </source>
</reference>
<evidence type="ECO:0000313" key="4">
    <source>
        <dbReference type="Proteomes" id="UP000245464"/>
    </source>
</evidence>
<evidence type="ECO:0000313" key="3">
    <source>
        <dbReference type="EMBL" id="KAI1516685.1"/>
    </source>
</evidence>
<gene>
    <name evidence="3" type="ORF">Ptr86124_003622</name>
    <name evidence="2" type="ORF">PtrM4_113360</name>
</gene>
<dbReference type="InterPro" id="IPR023213">
    <property type="entry name" value="CAT-like_dom_sf"/>
</dbReference>
<evidence type="ECO:0000313" key="2">
    <source>
        <dbReference type="EMBL" id="KAF7568921.1"/>
    </source>
</evidence>
<dbReference type="EMBL" id="NRDI02000004">
    <property type="protein sequence ID" value="KAI1516685.1"/>
    <property type="molecule type" value="Genomic_DNA"/>
</dbReference>
<dbReference type="AlphaFoldDB" id="A0A2W1FPS6"/>
<dbReference type="OrthoDB" id="444127at2759"/>
<organism evidence="2 4">
    <name type="scientific">Pyrenophora tritici-repentis</name>
    <dbReference type="NCBI Taxonomy" id="45151"/>
    <lineage>
        <taxon>Eukaryota</taxon>
        <taxon>Fungi</taxon>
        <taxon>Dikarya</taxon>
        <taxon>Ascomycota</taxon>
        <taxon>Pezizomycotina</taxon>
        <taxon>Dothideomycetes</taxon>
        <taxon>Pleosporomycetidae</taxon>
        <taxon>Pleosporales</taxon>
        <taxon>Pleosporineae</taxon>
        <taxon>Pleosporaceae</taxon>
        <taxon>Pyrenophora</taxon>
    </lineage>
</organism>